<comment type="caution">
    <text evidence="8">The sequence shown here is derived from an EMBL/GenBank/DDBJ whole genome shotgun (WGS) entry which is preliminary data.</text>
</comment>
<comment type="subunit">
    <text evidence="1">Self-associates forming complexes of several hundred monomers.</text>
</comment>
<keyword evidence="4" id="KW-0804">Transcription</keyword>
<dbReference type="Pfam" id="PF13873">
    <property type="entry name" value="Myb_DNA-bind_5"/>
    <property type="match status" value="1"/>
</dbReference>
<accession>A0AAN7PS50</accession>
<keyword evidence="9" id="KW-1185">Reference proteome</keyword>
<evidence type="ECO:0000256" key="1">
    <source>
        <dbReference type="ARBA" id="ARBA00011764"/>
    </source>
</evidence>
<evidence type="ECO:0000313" key="9">
    <source>
        <dbReference type="Proteomes" id="UP001353858"/>
    </source>
</evidence>
<name>A0AAN7PS50_9COLE</name>
<feature type="region of interest" description="Disordered" evidence="6">
    <location>
        <begin position="81"/>
        <end position="107"/>
    </location>
</feature>
<evidence type="ECO:0000313" key="8">
    <source>
        <dbReference type="EMBL" id="KAK4874372.1"/>
    </source>
</evidence>
<evidence type="ECO:0000256" key="5">
    <source>
        <dbReference type="ARBA" id="ARBA00025466"/>
    </source>
</evidence>
<sequence length="245" mass="28099">MAEGDAKMRQLSAKQKETLVNYLYARPEMQKGKLTPTYTKVVANTLWEEVTTTLNSIPGGAIKTSSQWNKTWRDLRKNVKNKVSKEKKFRNGTGGGPPMPPPTTESDKTIDEKIFEILTPVAVEGNLDVPDPFVISEDITWDINKEQLDDLHTASEVKATVLANKGNIEHNITKKRYTKSSRLRDSVKNNEKFLMISKQGISSTQDYRQRKLQILQNHYDKKHEYYQEKLQIFKEISGILTEILQ</sequence>
<comment type="function">
    <text evidence="5">Involved in transvection phenomena (= synapsis-dependent gene expression), where the synaptic pairing of chromosomes carrying genes with which zeste interacts influences the expression of these genes. Zeste binds to DNA and stimulates transcription from a nearby promoter.</text>
</comment>
<reference evidence="9" key="1">
    <citation type="submission" date="2023-01" db="EMBL/GenBank/DDBJ databases">
        <title>Key to firefly adult light organ development and bioluminescence: homeobox transcription factors regulate luciferase expression and transportation to peroxisome.</title>
        <authorList>
            <person name="Fu X."/>
        </authorList>
    </citation>
    <scope>NUCLEOTIDE SEQUENCE [LARGE SCALE GENOMIC DNA]</scope>
</reference>
<dbReference type="InterPro" id="IPR028002">
    <property type="entry name" value="Myb_DNA-bind_5"/>
</dbReference>
<feature type="domain" description="Myb/SANT-like DNA-binding" evidence="7">
    <location>
        <begin position="9"/>
        <end position="84"/>
    </location>
</feature>
<evidence type="ECO:0000256" key="6">
    <source>
        <dbReference type="SAM" id="MobiDB-lite"/>
    </source>
</evidence>
<protein>
    <recommendedName>
        <fullName evidence="2">Regulatory protein zeste</fullName>
    </recommendedName>
</protein>
<evidence type="ECO:0000256" key="3">
    <source>
        <dbReference type="ARBA" id="ARBA00023015"/>
    </source>
</evidence>
<keyword evidence="3" id="KW-0805">Transcription regulation</keyword>
<evidence type="ECO:0000259" key="7">
    <source>
        <dbReference type="Pfam" id="PF13873"/>
    </source>
</evidence>
<dbReference type="AlphaFoldDB" id="A0AAN7PS50"/>
<dbReference type="EMBL" id="JARPUR010000006">
    <property type="protein sequence ID" value="KAK4874372.1"/>
    <property type="molecule type" value="Genomic_DNA"/>
</dbReference>
<gene>
    <name evidence="8" type="ORF">RN001_013732</name>
</gene>
<dbReference type="Proteomes" id="UP001353858">
    <property type="component" value="Unassembled WGS sequence"/>
</dbReference>
<organism evidence="8 9">
    <name type="scientific">Aquatica leii</name>
    <dbReference type="NCBI Taxonomy" id="1421715"/>
    <lineage>
        <taxon>Eukaryota</taxon>
        <taxon>Metazoa</taxon>
        <taxon>Ecdysozoa</taxon>
        <taxon>Arthropoda</taxon>
        <taxon>Hexapoda</taxon>
        <taxon>Insecta</taxon>
        <taxon>Pterygota</taxon>
        <taxon>Neoptera</taxon>
        <taxon>Endopterygota</taxon>
        <taxon>Coleoptera</taxon>
        <taxon>Polyphaga</taxon>
        <taxon>Elateriformia</taxon>
        <taxon>Elateroidea</taxon>
        <taxon>Lampyridae</taxon>
        <taxon>Luciolinae</taxon>
        <taxon>Aquatica</taxon>
    </lineage>
</organism>
<proteinExistence type="predicted"/>
<evidence type="ECO:0000256" key="4">
    <source>
        <dbReference type="ARBA" id="ARBA00023163"/>
    </source>
</evidence>
<evidence type="ECO:0000256" key="2">
    <source>
        <dbReference type="ARBA" id="ARBA00016807"/>
    </source>
</evidence>
<feature type="compositionally biased region" description="Basic residues" evidence="6">
    <location>
        <begin position="81"/>
        <end position="90"/>
    </location>
</feature>